<evidence type="ECO:0000313" key="1">
    <source>
        <dbReference type="EMBL" id="MBS3849705.1"/>
    </source>
</evidence>
<organism evidence="1 2">
    <name type="scientific">Devosia litorisediminis</name>
    <dbReference type="NCBI Taxonomy" id="2829817"/>
    <lineage>
        <taxon>Bacteria</taxon>
        <taxon>Pseudomonadati</taxon>
        <taxon>Pseudomonadota</taxon>
        <taxon>Alphaproteobacteria</taxon>
        <taxon>Hyphomicrobiales</taxon>
        <taxon>Devosiaceae</taxon>
        <taxon>Devosia</taxon>
    </lineage>
</organism>
<accession>A0A942ED20</accession>
<protein>
    <submittedName>
        <fullName evidence="1">Uncharacterized protein</fullName>
    </submittedName>
</protein>
<name>A0A942ED20_9HYPH</name>
<evidence type="ECO:0000313" key="2">
    <source>
        <dbReference type="Proteomes" id="UP000678281"/>
    </source>
</evidence>
<reference evidence="1" key="1">
    <citation type="submission" date="2021-04" db="EMBL/GenBank/DDBJ databases">
        <title>Devosia litorisediminis sp. nov., isolated from a sand dune.</title>
        <authorList>
            <person name="Park S."/>
            <person name="Yoon J.-H."/>
        </authorList>
    </citation>
    <scope>NUCLEOTIDE SEQUENCE</scope>
    <source>
        <strain evidence="1">BSSL-BM10</strain>
    </source>
</reference>
<keyword evidence="2" id="KW-1185">Reference proteome</keyword>
<dbReference type="AlphaFoldDB" id="A0A942ED20"/>
<dbReference type="Proteomes" id="UP000678281">
    <property type="component" value="Unassembled WGS sequence"/>
</dbReference>
<proteinExistence type="predicted"/>
<comment type="caution">
    <text evidence="1">The sequence shown here is derived from an EMBL/GenBank/DDBJ whole genome shotgun (WGS) entry which is preliminary data.</text>
</comment>
<gene>
    <name evidence="1" type="ORF">KD146_13455</name>
</gene>
<dbReference type="EMBL" id="JAGXTP010000002">
    <property type="protein sequence ID" value="MBS3849705.1"/>
    <property type="molecule type" value="Genomic_DNA"/>
</dbReference>
<dbReference type="RefSeq" id="WP_212659345.1">
    <property type="nucleotide sequence ID" value="NZ_JAGXTP010000002.1"/>
</dbReference>
<sequence length="85" mass="8978">MAAANDEPYDLHQRIMSKQLGERLATMTGKLRTEMGNHALASAFIGTGLNCAIQEHGAAGAADWLRKVADAIESGGGGDLEHIMN</sequence>